<organism evidence="2 3">
    <name type="scientific">Sphingomonas kyungheensis</name>
    <dbReference type="NCBI Taxonomy" id="1069987"/>
    <lineage>
        <taxon>Bacteria</taxon>
        <taxon>Pseudomonadati</taxon>
        <taxon>Pseudomonadota</taxon>
        <taxon>Alphaproteobacteria</taxon>
        <taxon>Sphingomonadales</taxon>
        <taxon>Sphingomonadaceae</taxon>
        <taxon>Sphingomonas</taxon>
    </lineage>
</organism>
<dbReference type="CDD" id="cd00144">
    <property type="entry name" value="MPP_PPP_family"/>
    <property type="match status" value="1"/>
</dbReference>
<evidence type="ECO:0000313" key="2">
    <source>
        <dbReference type="EMBL" id="MEI5688409.1"/>
    </source>
</evidence>
<protein>
    <submittedName>
        <fullName evidence="2">Metallophosphoesterase family protein</fullName>
        <ecNumber evidence="2">3.1.-.-</ecNumber>
    </submittedName>
</protein>
<name>A0ABU8H611_9SPHN</name>
<dbReference type="EC" id="3.1.-.-" evidence="2"/>
<dbReference type="PANTHER" id="PTHR42850:SF4">
    <property type="entry name" value="ZINC-DEPENDENT ENDOPOLYPHOSPHATASE"/>
    <property type="match status" value="1"/>
</dbReference>
<dbReference type="Gene3D" id="3.60.21.10">
    <property type="match status" value="1"/>
</dbReference>
<dbReference type="GO" id="GO:0016787">
    <property type="term" value="F:hydrolase activity"/>
    <property type="evidence" value="ECO:0007669"/>
    <property type="project" value="UniProtKB-KW"/>
</dbReference>
<evidence type="ECO:0000313" key="3">
    <source>
        <dbReference type="Proteomes" id="UP001367771"/>
    </source>
</evidence>
<dbReference type="PROSITE" id="PS00125">
    <property type="entry name" value="SER_THR_PHOSPHATASE"/>
    <property type="match status" value="1"/>
</dbReference>
<dbReference type="InterPro" id="IPR004843">
    <property type="entry name" value="Calcineurin-like_PHP"/>
</dbReference>
<dbReference type="Pfam" id="PF00149">
    <property type="entry name" value="Metallophos"/>
    <property type="match status" value="1"/>
</dbReference>
<reference evidence="2 3" key="1">
    <citation type="journal article" date="2013" name="Int. J. Syst. Evol. Microbiol.">
        <title>Sphingomonas kyungheensis sp. nov., a bacterium with ginsenoside-converting activity isolated from soil of a ginseng field.</title>
        <authorList>
            <person name="Son H.M."/>
            <person name="Yang J.E."/>
            <person name="Park Y."/>
            <person name="Han C.K."/>
            <person name="Kim S.G."/>
            <person name="Kook M."/>
            <person name="Yi T.H."/>
        </authorList>
    </citation>
    <scope>NUCLEOTIDE SEQUENCE [LARGE SCALE GENOMIC DNA]</scope>
    <source>
        <strain evidence="2 3">LMG 26582</strain>
    </source>
</reference>
<keyword evidence="2" id="KW-0378">Hydrolase</keyword>
<dbReference type="InterPro" id="IPR006186">
    <property type="entry name" value="Ser/Thr-sp_prot-phosphatase"/>
</dbReference>
<dbReference type="InterPro" id="IPR050126">
    <property type="entry name" value="Ap4A_hydrolase"/>
</dbReference>
<proteinExistence type="predicted"/>
<dbReference type="InterPro" id="IPR029052">
    <property type="entry name" value="Metallo-depent_PP-like"/>
</dbReference>
<gene>
    <name evidence="2" type="ORF">V8201_15060</name>
</gene>
<dbReference type="RefSeq" id="WP_271300074.1">
    <property type="nucleotide sequence ID" value="NZ_JBBBDM010000009.1"/>
</dbReference>
<dbReference type="PANTHER" id="PTHR42850">
    <property type="entry name" value="METALLOPHOSPHOESTERASE"/>
    <property type="match status" value="1"/>
</dbReference>
<dbReference type="Proteomes" id="UP001367771">
    <property type="component" value="Unassembled WGS sequence"/>
</dbReference>
<evidence type="ECO:0000259" key="1">
    <source>
        <dbReference type="PROSITE" id="PS00125"/>
    </source>
</evidence>
<dbReference type="SUPFAM" id="SSF56300">
    <property type="entry name" value="Metallo-dependent phosphatases"/>
    <property type="match status" value="1"/>
</dbReference>
<feature type="domain" description="Serine/threonine specific protein phosphatases" evidence="1">
    <location>
        <begin position="82"/>
        <end position="87"/>
    </location>
</feature>
<dbReference type="EMBL" id="JBBBDM010000009">
    <property type="protein sequence ID" value="MEI5688409.1"/>
    <property type="molecule type" value="Genomic_DNA"/>
</dbReference>
<comment type="caution">
    <text evidence="2">The sequence shown here is derived from an EMBL/GenBank/DDBJ whole genome shotgun (WGS) entry which is preliminary data.</text>
</comment>
<keyword evidence="3" id="KW-1185">Reference proteome</keyword>
<sequence>MPADPGPDGDDVTRVYAIGDVHGRYDLFRRLMNIIERDQASRTAVPTRMILLGDIVDRGPDSAKMVRGCMNLTAATDRFIVLKGNHEEMMADALGGSLYAYRQWLKFGGRETLLSWGVEDAVLDGPPTMDKLRTAAATVGEEAIQWLARLPLYHRHGAYLFVHAGIRPGVSLRRQKAEDMLWITDDFLDSDRPHGMIVVHGHTVSEHRPVVRNNRIGIDTGAYRTNQLTAIGIEGDERWMLHTTLLPELMLTAEDATDAPPLAQHG</sequence>
<accession>A0ABU8H611</accession>